<dbReference type="PANTHER" id="PTHR43022">
    <property type="entry name" value="PROTEIN SMF"/>
    <property type="match status" value="1"/>
</dbReference>
<dbReference type="SUPFAM" id="SSF102405">
    <property type="entry name" value="MCP/YpsA-like"/>
    <property type="match status" value="1"/>
</dbReference>
<name>A0A1I4XU22_9NEIS</name>
<dbReference type="InterPro" id="IPR057666">
    <property type="entry name" value="DrpA_SLOG"/>
</dbReference>
<feature type="domain" description="Smf/DprA SLOG" evidence="2">
    <location>
        <begin position="47"/>
        <end position="255"/>
    </location>
</feature>
<dbReference type="InterPro" id="IPR036388">
    <property type="entry name" value="WH-like_DNA-bd_sf"/>
</dbReference>
<dbReference type="Gene3D" id="3.40.50.450">
    <property type="match status" value="1"/>
</dbReference>
<organism evidence="4 5">
    <name type="scientific">Formivibrio citricus</name>
    <dbReference type="NCBI Taxonomy" id="83765"/>
    <lineage>
        <taxon>Bacteria</taxon>
        <taxon>Pseudomonadati</taxon>
        <taxon>Pseudomonadota</taxon>
        <taxon>Betaproteobacteria</taxon>
        <taxon>Neisseriales</taxon>
        <taxon>Chitinibacteraceae</taxon>
        <taxon>Formivibrio</taxon>
    </lineage>
</organism>
<dbReference type="Gene3D" id="1.10.10.10">
    <property type="entry name" value="Winged helix-like DNA-binding domain superfamily/Winged helix DNA-binding domain"/>
    <property type="match status" value="1"/>
</dbReference>
<dbReference type="Proteomes" id="UP000242869">
    <property type="component" value="Unassembled WGS sequence"/>
</dbReference>
<comment type="similarity">
    <text evidence="1">Belongs to the DprA/Smf family.</text>
</comment>
<feature type="domain" description="DprA winged helix" evidence="3">
    <location>
        <begin position="264"/>
        <end position="321"/>
    </location>
</feature>
<keyword evidence="5" id="KW-1185">Reference proteome</keyword>
<dbReference type="GO" id="GO:0009294">
    <property type="term" value="P:DNA-mediated transformation"/>
    <property type="evidence" value="ECO:0007669"/>
    <property type="project" value="InterPro"/>
</dbReference>
<evidence type="ECO:0000259" key="2">
    <source>
        <dbReference type="Pfam" id="PF02481"/>
    </source>
</evidence>
<dbReference type="Pfam" id="PF02481">
    <property type="entry name" value="DNA_processg_A"/>
    <property type="match status" value="1"/>
</dbReference>
<dbReference type="NCBIfam" id="TIGR00732">
    <property type="entry name" value="dprA"/>
    <property type="match status" value="1"/>
</dbReference>
<dbReference type="EMBL" id="FOVE01000006">
    <property type="protein sequence ID" value="SFN29381.1"/>
    <property type="molecule type" value="Genomic_DNA"/>
</dbReference>
<dbReference type="InterPro" id="IPR003488">
    <property type="entry name" value="DprA"/>
</dbReference>
<dbReference type="STRING" id="83765.SAMN05660284_01117"/>
<dbReference type="InterPro" id="IPR041614">
    <property type="entry name" value="DprA_WH"/>
</dbReference>
<reference evidence="5" key="1">
    <citation type="submission" date="2016-10" db="EMBL/GenBank/DDBJ databases">
        <authorList>
            <person name="Varghese N."/>
            <person name="Submissions S."/>
        </authorList>
    </citation>
    <scope>NUCLEOTIDE SEQUENCE [LARGE SCALE GENOMIC DNA]</scope>
    <source>
        <strain evidence="5">DSM 6150</strain>
    </source>
</reference>
<evidence type="ECO:0000313" key="4">
    <source>
        <dbReference type="EMBL" id="SFN29381.1"/>
    </source>
</evidence>
<gene>
    <name evidence="4" type="ORF">SAMN05660284_01117</name>
</gene>
<dbReference type="PANTHER" id="PTHR43022:SF1">
    <property type="entry name" value="PROTEIN SMF"/>
    <property type="match status" value="1"/>
</dbReference>
<evidence type="ECO:0000256" key="1">
    <source>
        <dbReference type="ARBA" id="ARBA00006525"/>
    </source>
</evidence>
<proteinExistence type="inferred from homology"/>
<dbReference type="AlphaFoldDB" id="A0A1I4XU22"/>
<sequence length="327" mass="34140">MLGASVSRLREHVDIQVAEALASAAERKDWPELDAHVAWISEPGNHLLTLADETYPRALLDLPDAPAVLFVKGDPALLSRSSLSVVGSRQATPQGLENAEAFSANFSQSGYAIVSGLAAGIDAAAHRGGLSGTGSTVAVVGTGLDRVYPASNRSLAHDIAVCGALVSEFPLGFPPRAEHFPRRNRLIAALGAGCLVVEATLGSGSLITAKQAAELGREVFAIPGSIHSPQSKGCHYLIKQGAKLAESAQDILEELSLPSLPGLAAPQANPQGEDSALLEQLGWEPVDMDTLTGRTGKKVDELATSLLALELEGRIASLPGGRYQRRV</sequence>
<evidence type="ECO:0000313" key="5">
    <source>
        <dbReference type="Proteomes" id="UP000242869"/>
    </source>
</evidence>
<dbReference type="Pfam" id="PF17782">
    <property type="entry name" value="WHD_DprA"/>
    <property type="match status" value="1"/>
</dbReference>
<accession>A0A1I4XU22</accession>
<evidence type="ECO:0000259" key="3">
    <source>
        <dbReference type="Pfam" id="PF17782"/>
    </source>
</evidence>
<protein>
    <submittedName>
        <fullName evidence="4">DNA processing protein</fullName>
    </submittedName>
</protein>